<protein>
    <recommendedName>
        <fullName evidence="8">NlpC/P60 domain-containing protein</fullName>
    </recommendedName>
</protein>
<dbReference type="InterPro" id="IPR051794">
    <property type="entry name" value="PG_Endopeptidase_C40"/>
</dbReference>
<feature type="chain" id="PRO_5026018220" description="NlpC/P60 domain-containing protein" evidence="7">
    <location>
        <begin position="35"/>
        <end position="341"/>
    </location>
</feature>
<evidence type="ECO:0000256" key="6">
    <source>
        <dbReference type="SAM" id="MobiDB-lite"/>
    </source>
</evidence>
<feature type="signal peptide" evidence="7">
    <location>
        <begin position="1"/>
        <end position="34"/>
    </location>
</feature>
<comment type="caution">
    <text evidence="9">The sequence shown here is derived from an EMBL/GenBank/DDBJ whole genome shotgun (WGS) entry which is preliminary data.</text>
</comment>
<dbReference type="SUPFAM" id="SSF54001">
    <property type="entry name" value="Cysteine proteinases"/>
    <property type="match status" value="1"/>
</dbReference>
<evidence type="ECO:0000256" key="5">
    <source>
        <dbReference type="SAM" id="Coils"/>
    </source>
</evidence>
<evidence type="ECO:0000256" key="2">
    <source>
        <dbReference type="ARBA" id="ARBA00022670"/>
    </source>
</evidence>
<feature type="compositionally biased region" description="Polar residues" evidence="6">
    <location>
        <begin position="215"/>
        <end position="224"/>
    </location>
</feature>
<keyword evidence="4" id="KW-0788">Thiol protease</keyword>
<evidence type="ECO:0000259" key="8">
    <source>
        <dbReference type="PROSITE" id="PS51935"/>
    </source>
</evidence>
<dbReference type="EMBL" id="JAAGMN010002457">
    <property type="protein sequence ID" value="NEE09558.1"/>
    <property type="molecule type" value="Genomic_DNA"/>
</dbReference>
<feature type="region of interest" description="Disordered" evidence="6">
    <location>
        <begin position="201"/>
        <end position="226"/>
    </location>
</feature>
<evidence type="ECO:0000256" key="7">
    <source>
        <dbReference type="SAM" id="SignalP"/>
    </source>
</evidence>
<proteinExistence type="inferred from homology"/>
<dbReference type="GO" id="GO:0008234">
    <property type="term" value="F:cysteine-type peptidase activity"/>
    <property type="evidence" value="ECO:0007669"/>
    <property type="project" value="UniProtKB-KW"/>
</dbReference>
<feature type="coiled-coil region" evidence="5">
    <location>
        <begin position="142"/>
        <end position="197"/>
    </location>
</feature>
<feature type="compositionally biased region" description="Basic and acidic residues" evidence="6">
    <location>
        <begin position="201"/>
        <end position="211"/>
    </location>
</feature>
<dbReference type="InterPro" id="IPR000064">
    <property type="entry name" value="NLP_P60_dom"/>
</dbReference>
<dbReference type="Gene3D" id="3.90.1720.10">
    <property type="entry name" value="endopeptidase domain like (from Nostoc punctiforme)"/>
    <property type="match status" value="1"/>
</dbReference>
<feature type="coiled-coil region" evidence="5">
    <location>
        <begin position="61"/>
        <end position="95"/>
    </location>
</feature>
<gene>
    <name evidence="9" type="ORF">G3M58_24280</name>
</gene>
<evidence type="ECO:0000256" key="1">
    <source>
        <dbReference type="ARBA" id="ARBA00007074"/>
    </source>
</evidence>
<sequence length="341" mass="37434">MGSHRRPKPPSRPRLAVLAATAGTVSLLPTQSQAAPKPSVDEVRQQIEELYHDAEAPTEEYNATLEKKKKLQKEAKGAQERVARQQHEINELRDQMGPMAAAQYREGGLDPSVQLFLSSEPDTYLDKAGALDRMTARQVAMLSTLESKQRELTQTRAEAMKKLDEAEKARKRASGNKQEVLGKLRTAQKLLNSLTAEQRAQLEAKEAEADRAAGTSDSTASYNGPASGRARTAIEFAYAQLGKPYEWGSTGPDSYDCSGLTGAAWRAAGVSLPRTVQEQYSAGRKVSRSDLQPGDIIYWYNSSQHNGIYIGNGKAIHAPRTGKNIEITPLEYMPFYAATRP</sequence>
<dbReference type="PROSITE" id="PS51935">
    <property type="entry name" value="NLPC_P60"/>
    <property type="match status" value="1"/>
</dbReference>
<dbReference type="InterPro" id="IPR038765">
    <property type="entry name" value="Papain-like_cys_pep_sf"/>
</dbReference>
<dbReference type="AlphaFoldDB" id="A0A6G3WVK1"/>
<keyword evidence="5" id="KW-0175">Coiled coil</keyword>
<dbReference type="PANTHER" id="PTHR47359">
    <property type="entry name" value="PEPTIDOGLYCAN DL-ENDOPEPTIDASE CWLO"/>
    <property type="match status" value="1"/>
</dbReference>
<dbReference type="Pfam" id="PF00877">
    <property type="entry name" value="NLPC_P60"/>
    <property type="match status" value="1"/>
</dbReference>
<dbReference type="Gene3D" id="6.10.250.3150">
    <property type="match status" value="1"/>
</dbReference>
<organism evidence="9">
    <name type="scientific">Streptomyces sp. SID7499</name>
    <dbReference type="NCBI Taxonomy" id="2706086"/>
    <lineage>
        <taxon>Bacteria</taxon>
        <taxon>Bacillati</taxon>
        <taxon>Actinomycetota</taxon>
        <taxon>Actinomycetes</taxon>
        <taxon>Kitasatosporales</taxon>
        <taxon>Streptomycetaceae</taxon>
        <taxon>Streptomyces</taxon>
    </lineage>
</organism>
<dbReference type="PANTHER" id="PTHR47359:SF3">
    <property type="entry name" value="NLP_P60 DOMAIN-CONTAINING PROTEIN-RELATED"/>
    <property type="match status" value="1"/>
</dbReference>
<keyword evidence="2" id="KW-0645">Protease</keyword>
<keyword evidence="7" id="KW-0732">Signal</keyword>
<comment type="similarity">
    <text evidence="1">Belongs to the peptidase C40 family.</text>
</comment>
<feature type="domain" description="NlpC/P60" evidence="8">
    <location>
        <begin position="227"/>
        <end position="341"/>
    </location>
</feature>
<evidence type="ECO:0000313" key="9">
    <source>
        <dbReference type="EMBL" id="NEE09558.1"/>
    </source>
</evidence>
<keyword evidence="3" id="KW-0378">Hydrolase</keyword>
<evidence type="ECO:0000256" key="4">
    <source>
        <dbReference type="ARBA" id="ARBA00022807"/>
    </source>
</evidence>
<dbReference type="GO" id="GO:0006508">
    <property type="term" value="P:proteolysis"/>
    <property type="evidence" value="ECO:0007669"/>
    <property type="project" value="UniProtKB-KW"/>
</dbReference>
<name>A0A6G3WVK1_9ACTN</name>
<evidence type="ECO:0000256" key="3">
    <source>
        <dbReference type="ARBA" id="ARBA00022801"/>
    </source>
</evidence>
<reference evidence="9" key="1">
    <citation type="submission" date="2020-01" db="EMBL/GenBank/DDBJ databases">
        <title>Insect and environment-associated Actinomycetes.</title>
        <authorList>
            <person name="Currrie C."/>
            <person name="Chevrette M."/>
            <person name="Carlson C."/>
            <person name="Stubbendieck R."/>
            <person name="Wendt-Pienkowski E."/>
        </authorList>
    </citation>
    <scope>NUCLEOTIDE SEQUENCE</scope>
    <source>
        <strain evidence="9">SID7499</strain>
    </source>
</reference>
<accession>A0A6G3WVK1</accession>